<comment type="similarity">
    <text evidence="2 7">Belongs to the glucose-6-phosphate dehydrogenase family.</text>
</comment>
<feature type="binding site" evidence="7">
    <location>
        <position position="236"/>
    </location>
    <ligand>
        <name>substrate</name>
    </ligand>
</feature>
<comment type="function">
    <text evidence="7">Catalyzes the oxidation of glucose 6-phosphate to 6-phosphogluconolactone.</text>
</comment>
<feature type="binding site" evidence="7">
    <location>
        <position position="149"/>
    </location>
    <ligand>
        <name>NADP(+)</name>
        <dbReference type="ChEBI" id="CHEBI:58349"/>
    </ligand>
</feature>
<dbReference type="EC" id="1.1.1.49" evidence="7"/>
<comment type="caution">
    <text evidence="7">Lacks conserved residue(s) required for the propagation of feature annotation.</text>
</comment>
<dbReference type="Gene3D" id="3.30.360.10">
    <property type="entry name" value="Dihydrodipicolinate Reductase, domain 2"/>
    <property type="match status" value="1"/>
</dbReference>
<dbReference type="UniPathway" id="UPA00115">
    <property type="reaction ID" value="UER00408"/>
</dbReference>
<dbReference type="GO" id="GO:0005829">
    <property type="term" value="C:cytosol"/>
    <property type="evidence" value="ECO:0007669"/>
    <property type="project" value="TreeGrafter"/>
</dbReference>
<gene>
    <name evidence="7 10" type="primary">zwf</name>
    <name evidence="10" type="ORF">D6Z83_13275</name>
    <name evidence="11" type="ORF">EBE87_15545</name>
</gene>
<dbReference type="InterPro" id="IPR022675">
    <property type="entry name" value="G6P_DH_C"/>
</dbReference>
<keyword evidence="12" id="KW-1185">Reference proteome</keyword>
<dbReference type="Pfam" id="PF02781">
    <property type="entry name" value="G6PD_C"/>
    <property type="match status" value="1"/>
</dbReference>
<feature type="domain" description="Glucose-6-phosphate dehydrogenase C-terminal" evidence="9">
    <location>
        <begin position="190"/>
        <end position="487"/>
    </location>
</feature>
<dbReference type="OrthoDB" id="9802739at2"/>
<feature type="binding site" evidence="7">
    <location>
        <position position="341"/>
    </location>
    <ligand>
        <name>substrate</name>
    </ligand>
</feature>
<evidence type="ECO:0000256" key="7">
    <source>
        <dbReference type="HAMAP-Rule" id="MF_00966"/>
    </source>
</evidence>
<dbReference type="EMBL" id="RAQU01000074">
    <property type="protein sequence ID" value="RKK03677.1"/>
    <property type="molecule type" value="Genomic_DNA"/>
</dbReference>
<dbReference type="PROSITE" id="PS00069">
    <property type="entry name" value="G6P_DEHYDROGENASE"/>
    <property type="match status" value="1"/>
</dbReference>
<evidence type="ECO:0000313" key="10">
    <source>
        <dbReference type="EMBL" id="RKK03677.1"/>
    </source>
</evidence>
<evidence type="ECO:0000256" key="3">
    <source>
        <dbReference type="ARBA" id="ARBA00022526"/>
    </source>
</evidence>
<dbReference type="GO" id="GO:0050661">
    <property type="term" value="F:NADP binding"/>
    <property type="evidence" value="ECO:0007669"/>
    <property type="project" value="UniProtKB-UniRule"/>
</dbReference>
<keyword evidence="6 7" id="KW-0119">Carbohydrate metabolism</keyword>
<evidence type="ECO:0000313" key="13">
    <source>
        <dbReference type="Proteomes" id="UP000278036"/>
    </source>
</evidence>
<feature type="binding site" evidence="7">
    <location>
        <position position="217"/>
    </location>
    <ligand>
        <name>substrate</name>
    </ligand>
</feature>
<dbReference type="RefSeq" id="WP_120638781.1">
    <property type="nucleotide sequence ID" value="NZ_RAQU01000074.1"/>
</dbReference>
<dbReference type="InterPro" id="IPR019796">
    <property type="entry name" value="G6P_DH_AS"/>
</dbReference>
<evidence type="ECO:0000259" key="9">
    <source>
        <dbReference type="Pfam" id="PF02781"/>
    </source>
</evidence>
<feature type="binding site" evidence="7">
    <location>
        <position position="50"/>
    </location>
    <ligand>
        <name>NADP(+)</name>
        <dbReference type="ChEBI" id="CHEBI:58349"/>
    </ligand>
</feature>
<dbReference type="GO" id="GO:0004345">
    <property type="term" value="F:glucose-6-phosphate dehydrogenase activity"/>
    <property type="evidence" value="ECO:0007669"/>
    <property type="project" value="UniProtKB-UniRule"/>
</dbReference>
<protein>
    <recommendedName>
        <fullName evidence="7">Glucose-6-phosphate 1-dehydrogenase</fullName>
        <shortName evidence="7">G6PD</shortName>
        <ecNumber evidence="7">1.1.1.49</ecNumber>
    </recommendedName>
</protein>
<keyword evidence="4 7" id="KW-0521">NADP</keyword>
<dbReference type="SUPFAM" id="SSF55347">
    <property type="entry name" value="Glyceraldehyde-3-phosphate dehydrogenase-like, C-terminal domain"/>
    <property type="match status" value="1"/>
</dbReference>
<feature type="binding site" evidence="7">
    <location>
        <position position="179"/>
    </location>
    <ligand>
        <name>substrate</name>
    </ligand>
</feature>
<sequence length="492" mass="55660">MARILPVASFDCVVFGATGDLTMRKLLAALYHRYRDRQFPDTSRIIAVARSALETDGFRMRAEAALRQHVSPANLDEETLAAFLALVHYRQVDALSDEGWEALVATLDERPGQVRPFYLATSPELYGPICQRLARHGGFSALSRVVLEKPIGHDLASARAINMAVGEVLPESQIFRIDHYLGKETVQNLLALRFANPIFERLWNADVIDHVQITVSEVVGAEGRVGYYDRSGALRDMVQNHMLQLLCLLAMESPISLDADAVRDEKLKVLRALRRFEPHEINSFSVRGQYVAGAAEGRPVPGYLADIGSTERSMTETFVALKAQVNSWRWAGVPFYLRTGKRLPRKMSEIVVQFRRPPFSVFPRDQHDLQPNRLLIRLQPEEGMRLEMMTKEPGPGGLHLRPTGLDISFEKTFGQRYPDAYERLLMDVVRGNPTLFMRRDEVEAAWDWVEPVLHAWAERPEAPRPYVAGSWGPTAAIAMIERDGRTWYEGIE</sequence>
<evidence type="ECO:0000256" key="6">
    <source>
        <dbReference type="ARBA" id="ARBA00023277"/>
    </source>
</evidence>
<feature type="binding site" evidence="7">
    <location>
        <position position="183"/>
    </location>
    <ligand>
        <name>substrate</name>
    </ligand>
</feature>
<feature type="active site" description="Proton acceptor" evidence="7">
    <location>
        <position position="241"/>
    </location>
</feature>
<keyword evidence="3 7" id="KW-0313">Glucose metabolism</keyword>
<dbReference type="FunCoup" id="A0A3A9J8R7">
    <property type="interactions" value="490"/>
</dbReference>
<keyword evidence="5 7" id="KW-0560">Oxidoreductase</keyword>
<evidence type="ECO:0000259" key="8">
    <source>
        <dbReference type="Pfam" id="PF00479"/>
    </source>
</evidence>
<evidence type="ECO:0000256" key="5">
    <source>
        <dbReference type="ARBA" id="ARBA00023002"/>
    </source>
</evidence>
<dbReference type="InterPro" id="IPR022674">
    <property type="entry name" value="G6P_DH_NAD-bd"/>
</dbReference>
<dbReference type="Proteomes" id="UP000278036">
    <property type="component" value="Unassembled WGS sequence"/>
</dbReference>
<dbReference type="InterPro" id="IPR036291">
    <property type="entry name" value="NAD(P)-bd_dom_sf"/>
</dbReference>
<name>A0A3A9J8R7_9PROT</name>
<evidence type="ECO:0000256" key="1">
    <source>
        <dbReference type="ARBA" id="ARBA00004937"/>
    </source>
</evidence>
<accession>A0A3A9J8R7</accession>
<dbReference type="PANTHER" id="PTHR23429:SF0">
    <property type="entry name" value="GLUCOSE-6-PHOSPHATE 1-DEHYDROGENASE"/>
    <property type="match status" value="1"/>
</dbReference>
<dbReference type="AlphaFoldDB" id="A0A3A9J8R7"/>
<dbReference type="Gene3D" id="3.40.50.720">
    <property type="entry name" value="NAD(P)-binding Rossmann-like Domain"/>
    <property type="match status" value="1"/>
</dbReference>
<dbReference type="InterPro" id="IPR001282">
    <property type="entry name" value="G6P_DH"/>
</dbReference>
<dbReference type="Proteomes" id="UP000274097">
    <property type="component" value="Unassembled WGS sequence"/>
</dbReference>
<dbReference type="Pfam" id="PF00479">
    <property type="entry name" value="G6PD_N"/>
    <property type="match status" value="1"/>
</dbReference>
<proteinExistence type="inferred from homology"/>
<dbReference type="PIRSF" id="PIRSF000110">
    <property type="entry name" value="G6PD"/>
    <property type="match status" value="1"/>
</dbReference>
<dbReference type="EMBL" id="RFLX01000011">
    <property type="protein sequence ID" value="RMI20549.1"/>
    <property type="molecule type" value="Genomic_DNA"/>
</dbReference>
<feature type="domain" description="Glucose-6-phosphate dehydrogenase NAD-binding" evidence="8">
    <location>
        <begin position="13"/>
        <end position="188"/>
    </location>
</feature>
<dbReference type="GO" id="GO:0006006">
    <property type="term" value="P:glucose metabolic process"/>
    <property type="evidence" value="ECO:0007669"/>
    <property type="project" value="UniProtKB-KW"/>
</dbReference>
<comment type="caution">
    <text evidence="10">The sequence shown here is derived from an EMBL/GenBank/DDBJ whole genome shotgun (WGS) entry which is preliminary data.</text>
</comment>
<organism evidence="10 13">
    <name type="scientific">Teichococcus wenyumeiae</name>
    <dbReference type="NCBI Taxonomy" id="2478470"/>
    <lineage>
        <taxon>Bacteria</taxon>
        <taxon>Pseudomonadati</taxon>
        <taxon>Pseudomonadota</taxon>
        <taxon>Alphaproteobacteria</taxon>
        <taxon>Acetobacterales</taxon>
        <taxon>Roseomonadaceae</taxon>
        <taxon>Roseomonas</taxon>
    </lineage>
</organism>
<dbReference type="PRINTS" id="PR00079">
    <property type="entry name" value="G6PDHDRGNASE"/>
</dbReference>
<evidence type="ECO:0000256" key="2">
    <source>
        <dbReference type="ARBA" id="ARBA00009975"/>
    </source>
</evidence>
<dbReference type="NCBIfam" id="TIGR00871">
    <property type="entry name" value="zwf"/>
    <property type="match status" value="1"/>
</dbReference>
<comment type="catalytic activity">
    <reaction evidence="7">
        <text>D-glucose 6-phosphate + NADP(+) = 6-phospho-D-glucono-1,5-lactone + NADPH + H(+)</text>
        <dbReference type="Rhea" id="RHEA:15841"/>
        <dbReference type="ChEBI" id="CHEBI:15378"/>
        <dbReference type="ChEBI" id="CHEBI:57783"/>
        <dbReference type="ChEBI" id="CHEBI:57955"/>
        <dbReference type="ChEBI" id="CHEBI:58349"/>
        <dbReference type="ChEBI" id="CHEBI:61548"/>
        <dbReference type="EC" id="1.1.1.49"/>
    </reaction>
</comment>
<reference evidence="10 13" key="1">
    <citation type="submission" date="2018-09" db="EMBL/GenBank/DDBJ databases">
        <title>Roseomonas sp. nov., isolated from feces of Tibetan antelopes in the Qinghai-Tibet plateau, China.</title>
        <authorList>
            <person name="Tian Z."/>
        </authorList>
    </citation>
    <scope>NUCLEOTIDE SEQUENCE [LARGE SCALE GENOMIC DNA]</scope>
    <source>
        <strain evidence="11 12">Z23</strain>
        <strain evidence="10 13">Z24</strain>
    </source>
</reference>
<dbReference type="GO" id="GO:0009051">
    <property type="term" value="P:pentose-phosphate shunt, oxidative branch"/>
    <property type="evidence" value="ECO:0007669"/>
    <property type="project" value="TreeGrafter"/>
</dbReference>
<dbReference type="InParanoid" id="A0A3A9J8R7"/>
<evidence type="ECO:0000313" key="12">
    <source>
        <dbReference type="Proteomes" id="UP000274097"/>
    </source>
</evidence>
<dbReference type="SUPFAM" id="SSF51735">
    <property type="entry name" value="NAD(P)-binding Rossmann-fold domains"/>
    <property type="match status" value="1"/>
</dbReference>
<evidence type="ECO:0000256" key="4">
    <source>
        <dbReference type="ARBA" id="ARBA00022857"/>
    </source>
</evidence>
<feature type="binding site" evidence="7">
    <location>
        <position position="346"/>
    </location>
    <ligand>
        <name>substrate</name>
    </ligand>
</feature>
<evidence type="ECO:0000313" key="11">
    <source>
        <dbReference type="EMBL" id="RMI20549.1"/>
    </source>
</evidence>
<dbReference type="PANTHER" id="PTHR23429">
    <property type="entry name" value="GLUCOSE-6-PHOSPHATE 1-DEHYDROGENASE G6PD"/>
    <property type="match status" value="1"/>
</dbReference>
<dbReference type="HAMAP" id="MF_00966">
    <property type="entry name" value="G6PD"/>
    <property type="match status" value="1"/>
</dbReference>
<comment type="pathway">
    <text evidence="1 7">Carbohydrate degradation; pentose phosphate pathway; D-ribulose 5-phosphate from D-glucose 6-phosphate (oxidative stage): step 1/3.</text>
</comment>